<dbReference type="EMBL" id="QCYY01001566">
    <property type="protein sequence ID" value="ROT77132.1"/>
    <property type="molecule type" value="Genomic_DNA"/>
</dbReference>
<feature type="region of interest" description="Disordered" evidence="8">
    <location>
        <begin position="777"/>
        <end position="812"/>
    </location>
</feature>
<keyword evidence="2" id="KW-0479">Metal-binding</keyword>
<accession>A0A3R7N4M3</accession>
<feature type="compositionally biased region" description="Low complexity" evidence="8">
    <location>
        <begin position="1117"/>
        <end position="1126"/>
    </location>
</feature>
<dbReference type="AlphaFoldDB" id="A0A3R7N4M3"/>
<name>A0A3R7N4M3_PENVA</name>
<evidence type="ECO:0000259" key="9">
    <source>
        <dbReference type="PROSITE" id="PS50157"/>
    </source>
</evidence>
<evidence type="ECO:0000313" key="10">
    <source>
        <dbReference type="EMBL" id="ROT77132.1"/>
    </source>
</evidence>
<keyword evidence="6" id="KW-0539">Nucleus</keyword>
<feature type="compositionally biased region" description="Basic and acidic residues" evidence="8">
    <location>
        <begin position="278"/>
        <end position="300"/>
    </location>
</feature>
<feature type="compositionally biased region" description="Basic and acidic residues" evidence="8">
    <location>
        <begin position="49"/>
        <end position="61"/>
    </location>
</feature>
<feature type="domain" description="C2H2-type" evidence="9">
    <location>
        <begin position="660"/>
        <end position="683"/>
    </location>
</feature>
<dbReference type="Gene3D" id="3.30.160.60">
    <property type="entry name" value="Classic Zinc Finger"/>
    <property type="match status" value="3"/>
</dbReference>
<protein>
    <submittedName>
        <fullName evidence="10">Putative zinc finger protein</fullName>
    </submittedName>
</protein>
<keyword evidence="11" id="KW-1185">Reference proteome</keyword>
<feature type="region of interest" description="Disordered" evidence="8">
    <location>
        <begin position="232"/>
        <end position="343"/>
    </location>
</feature>
<dbReference type="OrthoDB" id="3533395at2759"/>
<reference evidence="10 11" key="2">
    <citation type="submission" date="2019-01" db="EMBL/GenBank/DDBJ databases">
        <title>The decoding of complex shrimp genome reveals the adaptation for benthos swimmer, frequently molting mechanism and breeding impact on genome.</title>
        <authorList>
            <person name="Sun Y."/>
            <person name="Gao Y."/>
            <person name="Yu Y."/>
        </authorList>
    </citation>
    <scope>NUCLEOTIDE SEQUENCE [LARGE SCALE GENOMIC DNA]</scope>
    <source>
        <tissue evidence="10">Muscle</tissue>
    </source>
</reference>
<keyword evidence="4 7" id="KW-0863">Zinc-finger</keyword>
<dbReference type="GO" id="GO:0010468">
    <property type="term" value="P:regulation of gene expression"/>
    <property type="evidence" value="ECO:0007669"/>
    <property type="project" value="TreeGrafter"/>
</dbReference>
<feature type="compositionally biased region" description="Basic and acidic residues" evidence="8">
    <location>
        <begin position="310"/>
        <end position="340"/>
    </location>
</feature>
<dbReference type="InterPro" id="IPR050331">
    <property type="entry name" value="Zinc_finger"/>
</dbReference>
<sequence>MPLFLASSVQGEETWQRRRPGPPREAPPSPSSRQVSKWTNGMKTRRKTHEVDPKRKGDRNMAPRPEGSPVSTPRTRSPVKGVRTGGVTCSGPDALSMLSMLAEVASVTLHTDPSVTDTAVAAKTKASNSGNRKPSEYEVLTLEQVSNMTDNLLVKLFSDFESNEMWRRFTYTCRMLPAACSQFFQSFGSEHKARAGMKAHLLSHLKSLLDVHTSEQSRQNYILESVPARKRRLCEQESSTTKRRGASVSSRTTKLSATPKTPTRGGENSRSRKAVHMTPEKENDSKRKIGVFSKEHKKMEVATSFLQTDNIKKESKSLQEIPRNETKPKRKLETSRDSRTRAKKIKAVVSESPLENDDMNNNNNNNNGDVKMEVKSELEEDHPPMQQAVSHDHGYLKASPSLKAEATACRVFTPNEQYSSEDSQQGHHQHLPQVSGIVEESAGISMAGKEVPSREDHSTLLHEHMNQELQGGIMAQDSGSSSTPLPVVGCEVEFTPDQQYKVMRSADLPVVYDHNNPPSNIQTVSRIIERDEYKVRKKPKGRAKFIGQSKVEKEMALKLITEIRSLPVMALDTLECKICHPPRLFTAPSTLLSHYRSHAGIRPYECRICEAVFTRQHSLNYHMLIHTNQTRFTCVDCGRKFRHPSHFKEHRRRHTGESPYECSDCLMRFKTRNTYKRHLRTRHGKLLTTQGAIIILSQEEADRMKKTQGRKPRRPRQPLQIIKTIPENESEVAGFENSQIIAQVPEQAMNQVSEECTDFTSDNVLPEEVITICAGEENTGDGIPTAGSQTNGGTQGVGGSTSGANRANPQTSPSGRWVYLVEYIQGQDGRLAKVYRGSASLVNRNNQNVGVEVPASSSSNVMMRAPVNRDNAKVTVMSSTVTSPPPAVCISNSVVKTPGKLVVQAGNGEYGKASSTAGSSTVPSHVLSKPNNQSNHGQDANDRVVINKQVVNNVVVNNHIVKNGSIVSVSCGEHSQMPVSCCPQPVVLAAGPAYSGSSSSEDHLRSQGHQILPTQNLAGKSQDMFATGTKCQEVAHHAVNGNLKDQVFEGHSVDHLVTVDDGVLLENVEIIESMDPGTAVNVTVTGIIESNSIGREELPGEYNTESQMQVPRRAEMSQSSSVSNTSRVKVEEVRHGDSPLVEAGGELMDNFLNQHSANQSECEVSSSPDHRTLAQSSKVLDAPQSSSEQVSSIHGINSIATMSSSALMPAAVQI</sequence>
<feature type="region of interest" description="Disordered" evidence="8">
    <location>
        <begin position="1157"/>
        <end position="1190"/>
    </location>
</feature>
<feature type="compositionally biased region" description="Polar residues" evidence="8">
    <location>
        <begin position="913"/>
        <end position="938"/>
    </location>
</feature>
<evidence type="ECO:0000256" key="6">
    <source>
        <dbReference type="ARBA" id="ARBA00023242"/>
    </source>
</evidence>
<feature type="region of interest" description="Disordered" evidence="8">
    <location>
        <begin position="912"/>
        <end position="940"/>
    </location>
</feature>
<reference evidence="10 11" key="1">
    <citation type="submission" date="2018-04" db="EMBL/GenBank/DDBJ databases">
        <authorList>
            <person name="Zhang X."/>
            <person name="Yuan J."/>
            <person name="Li F."/>
            <person name="Xiang J."/>
        </authorList>
    </citation>
    <scope>NUCLEOTIDE SEQUENCE [LARGE SCALE GENOMIC DNA]</scope>
    <source>
        <tissue evidence="10">Muscle</tissue>
    </source>
</reference>
<feature type="domain" description="C2H2-type" evidence="9">
    <location>
        <begin position="574"/>
        <end position="603"/>
    </location>
</feature>
<proteinExistence type="predicted"/>
<evidence type="ECO:0000256" key="8">
    <source>
        <dbReference type="SAM" id="MobiDB-lite"/>
    </source>
</evidence>
<dbReference type="InterPro" id="IPR013087">
    <property type="entry name" value="Znf_C2H2_type"/>
</dbReference>
<gene>
    <name evidence="10" type="ORF">C7M84_004239</name>
</gene>
<keyword evidence="5" id="KW-0862">Zinc</keyword>
<comment type="subcellular location">
    <subcellularLocation>
        <location evidence="1">Nucleus</location>
    </subcellularLocation>
</comment>
<evidence type="ECO:0000256" key="3">
    <source>
        <dbReference type="ARBA" id="ARBA00022737"/>
    </source>
</evidence>
<keyword evidence="3" id="KW-0677">Repeat</keyword>
<evidence type="ECO:0000256" key="5">
    <source>
        <dbReference type="ARBA" id="ARBA00022833"/>
    </source>
</evidence>
<evidence type="ECO:0000256" key="2">
    <source>
        <dbReference type="ARBA" id="ARBA00022723"/>
    </source>
</evidence>
<dbReference type="InterPro" id="IPR036236">
    <property type="entry name" value="Znf_C2H2_sf"/>
</dbReference>
<dbReference type="PANTHER" id="PTHR16515">
    <property type="entry name" value="PR DOMAIN ZINC FINGER PROTEIN"/>
    <property type="match status" value="1"/>
</dbReference>
<dbReference type="Proteomes" id="UP000283509">
    <property type="component" value="Unassembled WGS sequence"/>
</dbReference>
<evidence type="ECO:0000313" key="11">
    <source>
        <dbReference type="Proteomes" id="UP000283509"/>
    </source>
</evidence>
<dbReference type="PANTHER" id="PTHR16515:SF66">
    <property type="entry name" value="C2H2-TYPE DOMAIN-CONTAINING PROTEIN"/>
    <property type="match status" value="1"/>
</dbReference>
<dbReference type="PROSITE" id="PS50157">
    <property type="entry name" value="ZINC_FINGER_C2H2_2"/>
    <property type="match status" value="4"/>
</dbReference>
<dbReference type="Pfam" id="PF00096">
    <property type="entry name" value="zf-C2H2"/>
    <property type="match status" value="3"/>
</dbReference>
<comment type="caution">
    <text evidence="10">The sequence shown here is derived from an EMBL/GenBank/DDBJ whole genome shotgun (WGS) entry which is preliminary data.</text>
</comment>
<dbReference type="GO" id="GO:0005634">
    <property type="term" value="C:nucleus"/>
    <property type="evidence" value="ECO:0007669"/>
    <property type="project" value="UniProtKB-SubCell"/>
</dbReference>
<feature type="domain" description="C2H2-type" evidence="9">
    <location>
        <begin position="632"/>
        <end position="659"/>
    </location>
</feature>
<dbReference type="GO" id="GO:0008270">
    <property type="term" value="F:zinc ion binding"/>
    <property type="evidence" value="ECO:0007669"/>
    <property type="project" value="UniProtKB-KW"/>
</dbReference>
<dbReference type="SMART" id="SM00355">
    <property type="entry name" value="ZnF_C2H2"/>
    <property type="match status" value="4"/>
</dbReference>
<dbReference type="FunFam" id="3.30.160.60:FF:002326">
    <property type="entry name" value="B-cell CLL/lymphoma 6 member B protein"/>
    <property type="match status" value="1"/>
</dbReference>
<feature type="region of interest" description="Disordered" evidence="8">
    <location>
        <begin position="1095"/>
        <end position="1134"/>
    </location>
</feature>
<dbReference type="PROSITE" id="PS00028">
    <property type="entry name" value="ZINC_FINGER_C2H2_1"/>
    <property type="match status" value="3"/>
</dbReference>
<dbReference type="FunFam" id="3.30.160.60:FF:002529">
    <property type="entry name" value="B-cell CLL/lymphoma 6 member B protein"/>
    <property type="match status" value="1"/>
</dbReference>
<organism evidence="10 11">
    <name type="scientific">Penaeus vannamei</name>
    <name type="common">Whiteleg shrimp</name>
    <name type="synonym">Litopenaeus vannamei</name>
    <dbReference type="NCBI Taxonomy" id="6689"/>
    <lineage>
        <taxon>Eukaryota</taxon>
        <taxon>Metazoa</taxon>
        <taxon>Ecdysozoa</taxon>
        <taxon>Arthropoda</taxon>
        <taxon>Crustacea</taxon>
        <taxon>Multicrustacea</taxon>
        <taxon>Malacostraca</taxon>
        <taxon>Eumalacostraca</taxon>
        <taxon>Eucarida</taxon>
        <taxon>Decapoda</taxon>
        <taxon>Dendrobranchiata</taxon>
        <taxon>Penaeoidea</taxon>
        <taxon>Penaeidae</taxon>
        <taxon>Penaeus</taxon>
    </lineage>
</organism>
<evidence type="ECO:0000256" key="1">
    <source>
        <dbReference type="ARBA" id="ARBA00004123"/>
    </source>
</evidence>
<evidence type="ECO:0000256" key="4">
    <source>
        <dbReference type="ARBA" id="ARBA00022771"/>
    </source>
</evidence>
<feature type="domain" description="C2H2-type" evidence="9">
    <location>
        <begin position="604"/>
        <end position="631"/>
    </location>
</feature>
<feature type="compositionally biased region" description="Polar residues" evidence="8">
    <location>
        <begin position="247"/>
        <end position="261"/>
    </location>
</feature>
<evidence type="ECO:0000256" key="7">
    <source>
        <dbReference type="PROSITE-ProRule" id="PRU00042"/>
    </source>
</evidence>
<feature type="region of interest" description="Disordered" evidence="8">
    <location>
        <begin position="1"/>
        <end position="89"/>
    </location>
</feature>
<dbReference type="SUPFAM" id="SSF57667">
    <property type="entry name" value="beta-beta-alpha zinc fingers"/>
    <property type="match status" value="2"/>
</dbReference>